<protein>
    <recommendedName>
        <fullName evidence="4">DUF4118 domain-containing protein</fullName>
    </recommendedName>
</protein>
<dbReference type="Proteomes" id="UP001501570">
    <property type="component" value="Unassembled WGS sequence"/>
</dbReference>
<proteinExistence type="predicted"/>
<keyword evidence="3" id="KW-1185">Reference proteome</keyword>
<reference evidence="3" key="1">
    <citation type="journal article" date="2019" name="Int. J. Syst. Evol. Microbiol.">
        <title>The Global Catalogue of Microorganisms (GCM) 10K type strain sequencing project: providing services to taxonomists for standard genome sequencing and annotation.</title>
        <authorList>
            <consortium name="The Broad Institute Genomics Platform"/>
            <consortium name="The Broad Institute Genome Sequencing Center for Infectious Disease"/>
            <person name="Wu L."/>
            <person name="Ma J."/>
        </authorList>
    </citation>
    <scope>NUCLEOTIDE SEQUENCE [LARGE SCALE GENOMIC DNA]</scope>
    <source>
        <strain evidence="3">JCM 18304</strain>
    </source>
</reference>
<keyword evidence="1" id="KW-0472">Membrane</keyword>
<evidence type="ECO:0000313" key="2">
    <source>
        <dbReference type="EMBL" id="GAA5196201.1"/>
    </source>
</evidence>
<gene>
    <name evidence="2" type="ORF">GCM10023322_64590</name>
</gene>
<sequence>MLMKPDGPRPSVQSDTGDRTPVGINLGVGAVMVLAGVVVASLIPVAYTGWRFAVVAVAVGLFAAMTVDHLALGPVALLGWLVVNGFLVDRFGELSWHGSSDLYRAVLLVMAGALGLALGEARVQIHGLRTRWRTEAELQALVAHIYEEDRRDA</sequence>
<comment type="caution">
    <text evidence="2">The sequence shown here is derived from an EMBL/GenBank/DDBJ whole genome shotgun (WGS) entry which is preliminary data.</text>
</comment>
<accession>A0ABP9SGZ9</accession>
<name>A0ABP9SGZ9_9ACTN</name>
<dbReference type="EMBL" id="BAABJQ010000025">
    <property type="protein sequence ID" value="GAA5196201.1"/>
    <property type="molecule type" value="Genomic_DNA"/>
</dbReference>
<evidence type="ECO:0008006" key="4">
    <source>
        <dbReference type="Google" id="ProtNLM"/>
    </source>
</evidence>
<feature type="transmembrane region" description="Helical" evidence="1">
    <location>
        <begin position="102"/>
        <end position="123"/>
    </location>
</feature>
<evidence type="ECO:0000256" key="1">
    <source>
        <dbReference type="SAM" id="Phobius"/>
    </source>
</evidence>
<feature type="transmembrane region" description="Helical" evidence="1">
    <location>
        <begin position="24"/>
        <end position="47"/>
    </location>
</feature>
<evidence type="ECO:0000313" key="3">
    <source>
        <dbReference type="Proteomes" id="UP001501570"/>
    </source>
</evidence>
<keyword evidence="1" id="KW-0812">Transmembrane</keyword>
<organism evidence="2 3">
    <name type="scientific">Rugosimonospora acidiphila</name>
    <dbReference type="NCBI Taxonomy" id="556531"/>
    <lineage>
        <taxon>Bacteria</taxon>
        <taxon>Bacillati</taxon>
        <taxon>Actinomycetota</taxon>
        <taxon>Actinomycetes</taxon>
        <taxon>Micromonosporales</taxon>
        <taxon>Micromonosporaceae</taxon>
        <taxon>Rugosimonospora</taxon>
    </lineage>
</organism>
<feature type="transmembrane region" description="Helical" evidence="1">
    <location>
        <begin position="54"/>
        <end position="82"/>
    </location>
</feature>
<keyword evidence="1" id="KW-1133">Transmembrane helix</keyword>